<organism evidence="1 2">
    <name type="scientific">Pseudomonas brassicacearum</name>
    <dbReference type="NCBI Taxonomy" id="930166"/>
    <lineage>
        <taxon>Bacteria</taxon>
        <taxon>Pseudomonadati</taxon>
        <taxon>Pseudomonadota</taxon>
        <taxon>Gammaproteobacteria</taxon>
        <taxon>Pseudomonadales</taxon>
        <taxon>Pseudomonadaceae</taxon>
        <taxon>Pseudomonas</taxon>
    </lineage>
</organism>
<evidence type="ECO:0008006" key="3">
    <source>
        <dbReference type="Google" id="ProtNLM"/>
    </source>
</evidence>
<proteinExistence type="predicted"/>
<comment type="caution">
    <text evidence="1">The sequence shown here is derived from an EMBL/GenBank/DDBJ whole genome shotgun (WGS) entry which is preliminary data.</text>
</comment>
<evidence type="ECO:0000313" key="1">
    <source>
        <dbReference type="EMBL" id="MDR6959505.1"/>
    </source>
</evidence>
<name>A0AAW8MCT8_9PSED</name>
<evidence type="ECO:0000313" key="2">
    <source>
        <dbReference type="Proteomes" id="UP001252613"/>
    </source>
</evidence>
<dbReference type="EMBL" id="JAVDVC010000006">
    <property type="protein sequence ID" value="MDR6959505.1"/>
    <property type="molecule type" value="Genomic_DNA"/>
</dbReference>
<gene>
    <name evidence="1" type="ORF">J2W43_003502</name>
</gene>
<protein>
    <recommendedName>
        <fullName evidence="3">Transposase</fullName>
    </recommendedName>
</protein>
<dbReference type="Proteomes" id="UP001252613">
    <property type="component" value="Unassembled WGS sequence"/>
</dbReference>
<reference evidence="1" key="1">
    <citation type="submission" date="2023-07" db="EMBL/GenBank/DDBJ databases">
        <title>Sorghum-associated microbial communities from plants grown in Nebraska, USA.</title>
        <authorList>
            <person name="Schachtman D."/>
        </authorList>
    </citation>
    <scope>NUCLEOTIDE SEQUENCE</scope>
    <source>
        <strain evidence="1">3432</strain>
    </source>
</reference>
<sequence>MTWRTGKLEWMTKPFILQTHCRIDEWFHRYKEFPALCERRFTPGARDEKSLASGFGWVGGVHVLKLISIKGRAGEWVLP</sequence>
<accession>A0AAW8MCT8</accession>
<dbReference type="AlphaFoldDB" id="A0AAW8MCT8"/>